<dbReference type="Pfam" id="PF00078">
    <property type="entry name" value="RVT_1"/>
    <property type="match status" value="1"/>
</dbReference>
<dbReference type="EMBL" id="QUNO01000055">
    <property type="protein sequence ID" value="REH17398.1"/>
    <property type="molecule type" value="Genomic_DNA"/>
</dbReference>
<dbReference type="RefSeq" id="WP_246016348.1">
    <property type="nucleotide sequence ID" value="NZ_QUNO01000055.1"/>
</dbReference>
<dbReference type="SUPFAM" id="SSF56672">
    <property type="entry name" value="DNA/RNA polymerases"/>
    <property type="match status" value="1"/>
</dbReference>
<proteinExistence type="predicted"/>
<dbReference type="PROSITE" id="PS50878">
    <property type="entry name" value="RT_POL"/>
    <property type="match status" value="1"/>
</dbReference>
<evidence type="ECO:0000313" key="3">
    <source>
        <dbReference type="EMBL" id="REH17398.1"/>
    </source>
</evidence>
<gene>
    <name evidence="3" type="ORF">BCF44_1551</name>
</gene>
<keyword evidence="4" id="KW-1185">Reference proteome</keyword>
<dbReference type="PANTHER" id="PTHR34047">
    <property type="entry name" value="NUCLEAR INTRON MATURASE 1, MITOCHONDRIAL-RELATED"/>
    <property type="match status" value="1"/>
</dbReference>
<keyword evidence="3" id="KW-0548">Nucleotidyltransferase</keyword>
<feature type="domain" description="Reverse transcriptase" evidence="2">
    <location>
        <begin position="53"/>
        <end position="293"/>
    </location>
</feature>
<name>A0A3E0G497_9PSEU</name>
<dbReference type="PANTHER" id="PTHR34047:SF3">
    <property type="entry name" value="BLR2052 PROTEIN"/>
    <property type="match status" value="1"/>
</dbReference>
<dbReference type="NCBIfam" id="TIGR04416">
    <property type="entry name" value="group_II_RT_mat"/>
    <property type="match status" value="1"/>
</dbReference>
<evidence type="ECO:0000259" key="2">
    <source>
        <dbReference type="PROSITE" id="PS50878"/>
    </source>
</evidence>
<evidence type="ECO:0000313" key="4">
    <source>
        <dbReference type="Proteomes" id="UP000256269"/>
    </source>
</evidence>
<evidence type="ECO:0000256" key="1">
    <source>
        <dbReference type="ARBA" id="ARBA00025589"/>
    </source>
</evidence>
<keyword evidence="3" id="KW-0695">RNA-directed DNA polymerase</keyword>
<keyword evidence="3" id="KW-0808">Transferase</keyword>
<dbReference type="InterPro" id="IPR043128">
    <property type="entry name" value="Rev_trsase/Diguanyl_cyclase"/>
</dbReference>
<sequence>MDKLKPSGKPFASSKWEVWEAYRQVRANQGAPGVDGVALDEFEKDLKGNLYKVWNRMSSGSYFPPPVMAVEIPKPHGGGTGTLGVPTIADRIAQTVVARRLEAKVEPIFHPDSYGYRPGRSALDTVRACRDRCWKTDWVIDLDIQKFFDSVDHELMVKAVEAHADAPWVVLYVKRWLTAPLQLADGTLQQRGRGTPQGSAVSPVLAKLFMHYAFDMWLAREYPIIRFGRYADDAVVHCVTELQARHLVQAIGNRMEQVGLRLHPDKTKIVYCQDAKRRSIFERTAFTFLGFTFRARTAKSKHGAFFILRRASGPGGRGWPWPVGRRGAGCTAAS</sequence>
<dbReference type="InterPro" id="IPR000477">
    <property type="entry name" value="RT_dom"/>
</dbReference>
<dbReference type="InterPro" id="IPR043502">
    <property type="entry name" value="DNA/RNA_pol_sf"/>
</dbReference>
<reference evidence="3 4" key="1">
    <citation type="submission" date="2018-08" db="EMBL/GenBank/DDBJ databases">
        <title>Genomic Encyclopedia of Archaeal and Bacterial Type Strains, Phase II (KMG-II): from individual species to whole genera.</title>
        <authorList>
            <person name="Goeker M."/>
        </authorList>
    </citation>
    <scope>NUCLEOTIDE SEQUENCE [LARGE SCALE GENOMIC DNA]</scope>
    <source>
        <strain evidence="3 4">DSM 45791</strain>
    </source>
</reference>
<accession>A0A3E0G497</accession>
<dbReference type="InterPro" id="IPR051083">
    <property type="entry name" value="GrpII_Intron_Splice-Mob/Def"/>
</dbReference>
<comment type="caution">
    <text evidence="3">The sequence shown here is derived from an EMBL/GenBank/DDBJ whole genome shotgun (WGS) entry which is preliminary data.</text>
</comment>
<dbReference type="CDD" id="cd01651">
    <property type="entry name" value="RT_G2_intron"/>
    <property type="match status" value="1"/>
</dbReference>
<organism evidence="3 4">
    <name type="scientific">Kutzneria buriramensis</name>
    <dbReference type="NCBI Taxonomy" id="1045776"/>
    <lineage>
        <taxon>Bacteria</taxon>
        <taxon>Bacillati</taxon>
        <taxon>Actinomycetota</taxon>
        <taxon>Actinomycetes</taxon>
        <taxon>Pseudonocardiales</taxon>
        <taxon>Pseudonocardiaceae</taxon>
        <taxon>Kutzneria</taxon>
    </lineage>
</organism>
<dbReference type="Proteomes" id="UP000256269">
    <property type="component" value="Unassembled WGS sequence"/>
</dbReference>
<dbReference type="InterPro" id="IPR030931">
    <property type="entry name" value="Group_II_RT_mat"/>
</dbReference>
<dbReference type="AlphaFoldDB" id="A0A3E0G497"/>
<protein>
    <submittedName>
        <fullName evidence="3">Group II intron reverse transcriptase/maturase</fullName>
    </submittedName>
</protein>
<feature type="non-terminal residue" evidence="3">
    <location>
        <position position="334"/>
    </location>
</feature>
<comment type="function">
    <text evidence="1">Poorly processive, error-prone DNA polymerase involved in untargeted mutagenesis. Copies undamaged DNA at stalled replication forks, which arise in vivo from mismatched or misaligned primer ends. These misaligned primers can be extended by PolIV. Exhibits no 3'-5' exonuclease (proofreading) activity. May be involved in translesional synthesis, in conjunction with the beta clamp from PolIII.</text>
</comment>
<dbReference type="GO" id="GO:0003964">
    <property type="term" value="F:RNA-directed DNA polymerase activity"/>
    <property type="evidence" value="ECO:0007669"/>
    <property type="project" value="UniProtKB-KW"/>
</dbReference>
<dbReference type="Gene3D" id="3.30.70.270">
    <property type="match status" value="1"/>
</dbReference>